<dbReference type="PROSITE" id="PS50097">
    <property type="entry name" value="BTB"/>
    <property type="match status" value="1"/>
</dbReference>
<dbReference type="Proteomes" id="UP000027135">
    <property type="component" value="Unassembled WGS sequence"/>
</dbReference>
<dbReference type="PANTHER" id="PTHR45632">
    <property type="entry name" value="LD33804P"/>
    <property type="match status" value="1"/>
</dbReference>
<organism evidence="4 5">
    <name type="scientific">Zootermopsis nevadensis</name>
    <name type="common">Dampwood termite</name>
    <dbReference type="NCBI Taxonomy" id="136037"/>
    <lineage>
        <taxon>Eukaryota</taxon>
        <taxon>Metazoa</taxon>
        <taxon>Ecdysozoa</taxon>
        <taxon>Arthropoda</taxon>
        <taxon>Hexapoda</taxon>
        <taxon>Insecta</taxon>
        <taxon>Pterygota</taxon>
        <taxon>Neoptera</taxon>
        <taxon>Polyneoptera</taxon>
        <taxon>Dictyoptera</taxon>
        <taxon>Blattodea</taxon>
        <taxon>Blattoidea</taxon>
        <taxon>Termitoidae</taxon>
        <taxon>Termopsidae</taxon>
        <taxon>Zootermopsis</taxon>
    </lineage>
</organism>
<evidence type="ECO:0000256" key="1">
    <source>
        <dbReference type="ARBA" id="ARBA00022441"/>
    </source>
</evidence>
<dbReference type="OrthoDB" id="191037at2759"/>
<dbReference type="Pfam" id="PF00651">
    <property type="entry name" value="BTB"/>
    <property type="match status" value="1"/>
</dbReference>
<dbReference type="InParanoid" id="A0A067R2C7"/>
<feature type="domain" description="BTB" evidence="3">
    <location>
        <begin position="35"/>
        <end position="103"/>
    </location>
</feature>
<dbReference type="SUPFAM" id="SSF54695">
    <property type="entry name" value="POZ domain"/>
    <property type="match status" value="1"/>
</dbReference>
<dbReference type="SMART" id="SM00225">
    <property type="entry name" value="BTB"/>
    <property type="match status" value="1"/>
</dbReference>
<sequence length="146" mass="16858">MAVKQGSCSSLQDRKCLCTDGLQYLSEFREKEIQCDVVLKLEDGGSFPVHSVILSKFSKYFSELFTEKLRAHEQNDFLVEGVSSDMMAQIQDYMYTKKMDVNHGNVGQLLETSDYLYVEDIIELCCQFHKDRMDLDNCFGILRLAR</sequence>
<evidence type="ECO:0000259" key="3">
    <source>
        <dbReference type="PROSITE" id="PS50097"/>
    </source>
</evidence>
<dbReference type="eggNOG" id="KOG4441">
    <property type="taxonomic scope" value="Eukaryota"/>
</dbReference>
<keyword evidence="2" id="KW-0677">Repeat</keyword>
<evidence type="ECO:0000313" key="5">
    <source>
        <dbReference type="Proteomes" id="UP000027135"/>
    </source>
</evidence>
<dbReference type="Gene3D" id="3.30.710.10">
    <property type="entry name" value="Potassium Channel Kv1.1, Chain A"/>
    <property type="match status" value="1"/>
</dbReference>
<evidence type="ECO:0000256" key="2">
    <source>
        <dbReference type="ARBA" id="ARBA00022737"/>
    </source>
</evidence>
<evidence type="ECO:0000313" key="4">
    <source>
        <dbReference type="EMBL" id="KDR17179.1"/>
    </source>
</evidence>
<keyword evidence="5" id="KW-1185">Reference proteome</keyword>
<gene>
    <name evidence="4" type="ORF">L798_08279</name>
</gene>
<keyword evidence="1" id="KW-0880">Kelch repeat</keyword>
<dbReference type="OMA" id="KVDEENW"/>
<reference evidence="4 5" key="1">
    <citation type="journal article" date="2014" name="Nat. Commun.">
        <title>Molecular traces of alternative social organization in a termite genome.</title>
        <authorList>
            <person name="Terrapon N."/>
            <person name="Li C."/>
            <person name="Robertson H.M."/>
            <person name="Ji L."/>
            <person name="Meng X."/>
            <person name="Booth W."/>
            <person name="Chen Z."/>
            <person name="Childers C.P."/>
            <person name="Glastad K.M."/>
            <person name="Gokhale K."/>
            <person name="Gowin J."/>
            <person name="Gronenberg W."/>
            <person name="Hermansen R.A."/>
            <person name="Hu H."/>
            <person name="Hunt B.G."/>
            <person name="Huylmans A.K."/>
            <person name="Khalil S.M."/>
            <person name="Mitchell R.D."/>
            <person name="Munoz-Torres M.C."/>
            <person name="Mustard J.A."/>
            <person name="Pan H."/>
            <person name="Reese J.T."/>
            <person name="Scharf M.E."/>
            <person name="Sun F."/>
            <person name="Vogel H."/>
            <person name="Xiao J."/>
            <person name="Yang W."/>
            <person name="Yang Z."/>
            <person name="Yang Z."/>
            <person name="Zhou J."/>
            <person name="Zhu J."/>
            <person name="Brent C.S."/>
            <person name="Elsik C.G."/>
            <person name="Goodisman M.A."/>
            <person name="Liberles D.A."/>
            <person name="Roe R.M."/>
            <person name="Vargo E.L."/>
            <person name="Vilcinskas A."/>
            <person name="Wang J."/>
            <person name="Bornberg-Bauer E."/>
            <person name="Korb J."/>
            <person name="Zhang G."/>
            <person name="Liebig J."/>
        </authorList>
    </citation>
    <scope>NUCLEOTIDE SEQUENCE [LARGE SCALE GENOMIC DNA]</scope>
    <source>
        <tissue evidence="4">Whole organism</tissue>
    </source>
</reference>
<dbReference type="AlphaFoldDB" id="A0A067R2C7"/>
<proteinExistence type="predicted"/>
<name>A0A067R2C7_ZOONE</name>
<accession>A0A067R2C7</accession>
<dbReference type="InterPro" id="IPR000210">
    <property type="entry name" value="BTB/POZ_dom"/>
</dbReference>
<protein>
    <submittedName>
        <fullName evidence="4">Kelch-like protein 10</fullName>
    </submittedName>
</protein>
<dbReference type="PANTHER" id="PTHR45632:SF3">
    <property type="entry name" value="KELCH-LIKE PROTEIN 32"/>
    <property type="match status" value="1"/>
</dbReference>
<dbReference type="EMBL" id="KK852750">
    <property type="protein sequence ID" value="KDR17179.1"/>
    <property type="molecule type" value="Genomic_DNA"/>
</dbReference>
<dbReference type="InterPro" id="IPR011333">
    <property type="entry name" value="SKP1/BTB/POZ_sf"/>
</dbReference>